<feature type="domain" description="Endonuclease GajA/Old nuclease/RecF-like AAA" evidence="1">
    <location>
        <begin position="67"/>
        <end position="135"/>
    </location>
</feature>
<dbReference type="PANTHER" id="PTHR43581">
    <property type="entry name" value="ATP/GTP PHOSPHATASE"/>
    <property type="match status" value="1"/>
</dbReference>
<dbReference type="InterPro" id="IPR041685">
    <property type="entry name" value="AAA_GajA/Old/RecF-like"/>
</dbReference>
<dbReference type="Proteomes" id="UP000682951">
    <property type="component" value="Unassembled WGS sequence"/>
</dbReference>
<evidence type="ECO:0000313" key="2">
    <source>
        <dbReference type="EMBL" id="MBR8462960.1"/>
    </source>
</evidence>
<dbReference type="InterPro" id="IPR027417">
    <property type="entry name" value="P-loop_NTPase"/>
</dbReference>
<proteinExistence type="predicted"/>
<organism evidence="2 3">
    <name type="scientific">Campylobacter anatolicus</name>
    <dbReference type="NCBI Taxonomy" id="2829105"/>
    <lineage>
        <taxon>Bacteria</taxon>
        <taxon>Pseudomonadati</taxon>
        <taxon>Campylobacterota</taxon>
        <taxon>Epsilonproteobacteria</taxon>
        <taxon>Campylobacterales</taxon>
        <taxon>Campylobacteraceae</taxon>
        <taxon>Campylobacter</taxon>
    </lineage>
</organism>
<dbReference type="Pfam" id="PF13175">
    <property type="entry name" value="AAA_15"/>
    <property type="match status" value="2"/>
</dbReference>
<name>A0ABS5HFL2_9BACT</name>
<comment type="caution">
    <text evidence="2">The sequence shown here is derived from an EMBL/GenBank/DDBJ whole genome shotgun (WGS) entry which is preliminary data.</text>
</comment>
<dbReference type="PANTHER" id="PTHR43581:SF4">
    <property type="entry name" value="ATP_GTP PHOSPHATASE"/>
    <property type="match status" value="1"/>
</dbReference>
<accession>A0ABS5HFL2</accession>
<keyword evidence="3" id="KW-1185">Reference proteome</keyword>
<evidence type="ECO:0000313" key="3">
    <source>
        <dbReference type="Proteomes" id="UP000682951"/>
    </source>
</evidence>
<dbReference type="EMBL" id="JAGSSW010000001">
    <property type="protein sequence ID" value="MBR8462960.1"/>
    <property type="molecule type" value="Genomic_DNA"/>
</dbReference>
<sequence length="589" mass="68431">MQDNNKEININKTDSLPPKTKISEIQKENLDTQYFEEDVYYKFPEYKKSKSKDYNYKTNKDINIKNIDSIYIQNFRSLKDRKIELGRRITLITGKNGTMKSSLLGLIAHPFSPNENAKDIFGDSLKTDMSDVFRLSLEKDKERYEYYMLLRSDKDENIMEPIRIYPSSDNTRHRIVVSGHSKGDGNFNMKTSYINLQRLFPIINTKAKEAEIKLTEEDKYFLKTAYQKVIQKTEYSNISPVQEKALKRTLGPKDSYYDYNSISSGEDNLGFIFLKLLSFKKLVDHQNKQNISQGIICIDELEASLHPSAVIELFEFLLDFSKNNNIQIIFTTHSLHLMQYCLNKYIDSKESDDIKINNISTISVGNDRNYNILTTPSYNDICKELTYDRDNLTNLYKVKIICEDKNAKKFIKTIIKTKAIKDALSFLIGDDGMSYGSIIALATNSKGILDDFIFVVDADVDEEKIRRARNNALLKLPDKNNFTIEKSVVLYLLELEGNDTFFLEYEKEAIKRQMTDCGVDIDTNAIRDKAPEYKINQCKEWCKENSKIFSKALTRLVKDNKEYYNSFRENLISLINKNRENKSLPPILQ</sequence>
<dbReference type="RefSeq" id="WP_212141283.1">
    <property type="nucleotide sequence ID" value="NZ_JAGSSW010000001.1"/>
</dbReference>
<dbReference type="Gene3D" id="3.40.50.300">
    <property type="entry name" value="P-loop containing nucleotide triphosphate hydrolases"/>
    <property type="match status" value="1"/>
</dbReference>
<gene>
    <name evidence="2" type="ORF">KDD93_00015</name>
</gene>
<feature type="domain" description="Endonuclease GajA/Old nuclease/RecF-like AAA" evidence="1">
    <location>
        <begin position="195"/>
        <end position="337"/>
    </location>
</feature>
<dbReference type="InterPro" id="IPR051396">
    <property type="entry name" value="Bact_Antivir_Def_Nuclease"/>
</dbReference>
<protein>
    <submittedName>
        <fullName evidence="2">AAA family ATPase</fullName>
    </submittedName>
</protein>
<evidence type="ECO:0000259" key="1">
    <source>
        <dbReference type="Pfam" id="PF13175"/>
    </source>
</evidence>
<reference evidence="2 3" key="1">
    <citation type="submission" date="2021-04" db="EMBL/GenBank/DDBJ databases">
        <title>Molecular and phenotypic characterization and identification of bacterial isolates recovered from the Anatolian ground squirrels (Spermophilus xanthoprymnus) and which have the potential to form a new species in the Campylobacter genus.</title>
        <authorList>
            <person name="Aydin F."/>
            <person name="Abay S."/>
            <person name="Kayman T."/>
            <person name="Karakaya E."/>
            <person name="Mustak H.K."/>
            <person name="Mustak I.B."/>
            <person name="Bilgin N."/>
            <person name="Duzler A."/>
            <person name="Sahin O."/>
            <person name="Guran O."/>
            <person name="Saticioglu I.B."/>
        </authorList>
    </citation>
    <scope>NUCLEOTIDE SEQUENCE [LARGE SCALE GENOMIC DNA]</scope>
    <source>
        <strain evidence="3">faydin-G24</strain>
    </source>
</reference>
<dbReference type="SUPFAM" id="SSF52540">
    <property type="entry name" value="P-loop containing nucleoside triphosphate hydrolases"/>
    <property type="match status" value="1"/>
</dbReference>